<feature type="chain" id="PRO_5008897055" evidence="1">
    <location>
        <begin position="20"/>
        <end position="120"/>
    </location>
</feature>
<reference evidence="2" key="2">
    <citation type="submission" date="2014-07" db="EMBL/GenBank/DDBJ databases">
        <authorList>
            <person name="Zhang J.E."/>
            <person name="Yang H."/>
            <person name="Guo J."/>
            <person name="Deng Z."/>
            <person name="Luo H."/>
            <person name="Luo M."/>
            <person name="Zhao B."/>
        </authorList>
    </citation>
    <scope>NUCLEOTIDE SEQUENCE</scope>
    <source>
        <tissue evidence="2">6 venom glands</tissue>
    </source>
</reference>
<keyword evidence="1" id="KW-0732">Signal</keyword>
<evidence type="ECO:0000256" key="1">
    <source>
        <dbReference type="SAM" id="SignalP"/>
    </source>
</evidence>
<reference evidence="2" key="1">
    <citation type="thesis" date="2012" institute="The University of Queensland">
        <title>Probing the chemical diversity of venom from the Australian Funnel-web spider Hadronyche infensa.</title>
        <authorList>
            <person name="Pineda S.S."/>
        </authorList>
    </citation>
    <scope>NUCLEOTIDE SEQUENCE</scope>
    <source>
        <tissue evidence="2">6 venom glands</tissue>
    </source>
</reference>
<dbReference type="AlphaFoldDB" id="A0A1D0C013"/>
<proteinExistence type="predicted"/>
<accession>A0A1D0C013</accession>
<feature type="signal peptide" evidence="1">
    <location>
        <begin position="1"/>
        <end position="19"/>
    </location>
</feature>
<sequence>MKLLYSFAVITVLIAVAVALPSKTREEIVAEGNQLVEDLEQYEEAAPVEQRATRCSKQMGQICKYNCECCGVTVVCATYYVGGTAVSRCGDKTSNNAVLNTIGKGMNFVANGFSSISCWG</sequence>
<protein>
    <submittedName>
        <fullName evidence="2">U3-hexatoxin-Hib</fullName>
    </submittedName>
</protein>
<dbReference type="EMBL" id="HACE01000056">
    <property type="protein sequence ID" value="CDZ18840.1"/>
    <property type="molecule type" value="Transcribed_RNA"/>
</dbReference>
<name>A0A1D0C013_HADIN</name>
<evidence type="ECO:0000313" key="2">
    <source>
        <dbReference type="EMBL" id="CDZ18840.1"/>
    </source>
</evidence>
<organism evidence="2">
    <name type="scientific">Hadronyche infensa</name>
    <name type="common">Fraser island funnel-web spider</name>
    <name type="synonym">Atrax infensus</name>
    <dbReference type="NCBI Taxonomy" id="153481"/>
    <lineage>
        <taxon>Eukaryota</taxon>
        <taxon>Metazoa</taxon>
        <taxon>Ecdysozoa</taxon>
        <taxon>Arthropoda</taxon>
        <taxon>Chelicerata</taxon>
        <taxon>Arachnida</taxon>
        <taxon>Araneae</taxon>
        <taxon>Mygalomorphae</taxon>
        <taxon>Avicularoidea</taxon>
        <taxon>Hexathelidae</taxon>
        <taxon>Hadronyche</taxon>
    </lineage>
</organism>